<evidence type="ECO:0000313" key="2">
    <source>
        <dbReference type="Proteomes" id="UP000053424"/>
    </source>
</evidence>
<reference evidence="2" key="2">
    <citation type="submission" date="2015-01" db="EMBL/GenBank/DDBJ databases">
        <title>Evolutionary Origins and Diversification of the Mycorrhizal Mutualists.</title>
        <authorList>
            <consortium name="DOE Joint Genome Institute"/>
            <consortium name="Mycorrhizal Genomics Consortium"/>
            <person name="Kohler A."/>
            <person name="Kuo A."/>
            <person name="Nagy L.G."/>
            <person name="Floudas D."/>
            <person name="Copeland A."/>
            <person name="Barry K.W."/>
            <person name="Cichocki N."/>
            <person name="Veneault-Fourrey C."/>
            <person name="LaButti K."/>
            <person name="Lindquist E.A."/>
            <person name="Lipzen A."/>
            <person name="Lundell T."/>
            <person name="Morin E."/>
            <person name="Murat C."/>
            <person name="Riley R."/>
            <person name="Ohm R."/>
            <person name="Sun H."/>
            <person name="Tunlid A."/>
            <person name="Henrissat B."/>
            <person name="Grigoriev I.V."/>
            <person name="Hibbett D.S."/>
            <person name="Martin F."/>
        </authorList>
    </citation>
    <scope>NUCLEOTIDE SEQUENCE [LARGE SCALE GENOMIC DNA]</scope>
    <source>
        <strain evidence="2">h7</strain>
    </source>
</reference>
<accession>A0A0C3CSN4</accession>
<protein>
    <submittedName>
        <fullName evidence="1">Uncharacterized protein</fullName>
    </submittedName>
</protein>
<sequence>MENLIGRTDGTFTQTALICEDGSHATLEHTSVYLGHKARTWSCPTNSTERQATTLNKEDRPRDFDLCTATCTTYCDKPVGSGGPNAEGTRSAASRFLYVPLKDCEALASYYANGGRFTIDSKKYIVWEYNTCRVTQYNRLYDNQKISYCFDQHHWAGVVNHIASHCGRNASSHGGRCYFYDSLHFCMSSSVP</sequence>
<dbReference type="OrthoDB" id="2983138at2759"/>
<organism evidence="1 2">
    <name type="scientific">Hebeloma cylindrosporum</name>
    <dbReference type="NCBI Taxonomy" id="76867"/>
    <lineage>
        <taxon>Eukaryota</taxon>
        <taxon>Fungi</taxon>
        <taxon>Dikarya</taxon>
        <taxon>Basidiomycota</taxon>
        <taxon>Agaricomycotina</taxon>
        <taxon>Agaricomycetes</taxon>
        <taxon>Agaricomycetidae</taxon>
        <taxon>Agaricales</taxon>
        <taxon>Agaricineae</taxon>
        <taxon>Hymenogastraceae</taxon>
        <taxon>Hebeloma</taxon>
    </lineage>
</organism>
<dbReference type="Proteomes" id="UP000053424">
    <property type="component" value="Unassembled WGS sequence"/>
</dbReference>
<dbReference type="AlphaFoldDB" id="A0A0C3CSN4"/>
<evidence type="ECO:0000313" key="1">
    <source>
        <dbReference type="EMBL" id="KIM46926.1"/>
    </source>
</evidence>
<dbReference type="HOGENOM" id="CLU_109029_0_0_1"/>
<proteinExistence type="predicted"/>
<keyword evidence="2" id="KW-1185">Reference proteome</keyword>
<name>A0A0C3CSN4_HEBCY</name>
<dbReference type="EMBL" id="KN831770">
    <property type="protein sequence ID" value="KIM46926.1"/>
    <property type="molecule type" value="Genomic_DNA"/>
</dbReference>
<gene>
    <name evidence="1" type="ORF">M413DRAFT_23248</name>
</gene>
<reference evidence="1 2" key="1">
    <citation type="submission" date="2014-04" db="EMBL/GenBank/DDBJ databases">
        <authorList>
            <consortium name="DOE Joint Genome Institute"/>
            <person name="Kuo A."/>
            <person name="Gay G."/>
            <person name="Dore J."/>
            <person name="Kohler A."/>
            <person name="Nagy L.G."/>
            <person name="Floudas D."/>
            <person name="Copeland A."/>
            <person name="Barry K.W."/>
            <person name="Cichocki N."/>
            <person name="Veneault-Fourrey C."/>
            <person name="LaButti K."/>
            <person name="Lindquist E.A."/>
            <person name="Lipzen A."/>
            <person name="Lundell T."/>
            <person name="Morin E."/>
            <person name="Murat C."/>
            <person name="Sun H."/>
            <person name="Tunlid A."/>
            <person name="Henrissat B."/>
            <person name="Grigoriev I.V."/>
            <person name="Hibbett D.S."/>
            <person name="Martin F."/>
            <person name="Nordberg H.P."/>
            <person name="Cantor M.N."/>
            <person name="Hua S.X."/>
        </authorList>
    </citation>
    <scope>NUCLEOTIDE SEQUENCE [LARGE SCALE GENOMIC DNA]</scope>
    <source>
        <strain evidence="2">h7</strain>
    </source>
</reference>